<gene>
    <name evidence="2" type="ORF">OGM63_05330</name>
</gene>
<evidence type="ECO:0000313" key="2">
    <source>
        <dbReference type="EMBL" id="MCV3212954.1"/>
    </source>
</evidence>
<comment type="caution">
    <text evidence="2">The sequence shown here is derived from an EMBL/GenBank/DDBJ whole genome shotgun (WGS) entry which is preliminary data.</text>
</comment>
<dbReference type="RefSeq" id="WP_263744457.1">
    <property type="nucleotide sequence ID" value="NZ_JAOWRF010000084.1"/>
</dbReference>
<dbReference type="Proteomes" id="UP001526143">
    <property type="component" value="Unassembled WGS sequence"/>
</dbReference>
<dbReference type="EMBL" id="JAOWRF010000084">
    <property type="protein sequence ID" value="MCV3212954.1"/>
    <property type="molecule type" value="Genomic_DNA"/>
</dbReference>
<proteinExistence type="predicted"/>
<keyword evidence="1" id="KW-0812">Transmembrane</keyword>
<feature type="transmembrane region" description="Helical" evidence="1">
    <location>
        <begin position="307"/>
        <end position="325"/>
    </location>
</feature>
<name>A0ABT3AUZ7_9CYAN</name>
<organism evidence="2 3">
    <name type="scientific">Plectonema radiosum NIES-515</name>
    <dbReference type="NCBI Taxonomy" id="2986073"/>
    <lineage>
        <taxon>Bacteria</taxon>
        <taxon>Bacillati</taxon>
        <taxon>Cyanobacteriota</taxon>
        <taxon>Cyanophyceae</taxon>
        <taxon>Oscillatoriophycideae</taxon>
        <taxon>Oscillatoriales</taxon>
        <taxon>Microcoleaceae</taxon>
        <taxon>Plectonema</taxon>
    </lineage>
</organism>
<keyword evidence="1" id="KW-1133">Transmembrane helix</keyword>
<feature type="transmembrane region" description="Helical" evidence="1">
    <location>
        <begin position="7"/>
        <end position="25"/>
    </location>
</feature>
<feature type="transmembrane region" description="Helical" evidence="1">
    <location>
        <begin position="276"/>
        <end position="295"/>
    </location>
</feature>
<feature type="transmembrane region" description="Helical" evidence="1">
    <location>
        <begin position="140"/>
        <end position="157"/>
    </location>
</feature>
<keyword evidence="3" id="KW-1185">Reference proteome</keyword>
<evidence type="ECO:0008006" key="4">
    <source>
        <dbReference type="Google" id="ProtNLM"/>
    </source>
</evidence>
<accession>A0ABT3AUZ7</accession>
<evidence type="ECO:0000256" key="1">
    <source>
        <dbReference type="SAM" id="Phobius"/>
    </source>
</evidence>
<feature type="transmembrane region" description="Helical" evidence="1">
    <location>
        <begin position="163"/>
        <end position="186"/>
    </location>
</feature>
<feature type="transmembrane region" description="Helical" evidence="1">
    <location>
        <begin position="115"/>
        <end position="135"/>
    </location>
</feature>
<feature type="transmembrane region" description="Helical" evidence="1">
    <location>
        <begin position="436"/>
        <end position="456"/>
    </location>
</feature>
<sequence>MKKRISIHYLILIGAIALGAILRFWHLDLKPLWMDEVITAIFSLGKSYNDLPIGVVFPLDRVQEIFTFQPKVSCPQIAENIARQSTHPPLFFCSMHAWLGWLSHDEQEWVSKLRALPALFGVGAIAAIYAVNLAFSKTSALTAAAVMAVSPFAVYLSQEARHYTLPMLLITLGLLGIMQIQQDIFLKQKVRFWVWFRWAIINSIALYVHYFCVLAFIAQIATLILLIYYPLYAKSIKQIKRQIWFALILSISAVAISFIPWLMVMLSHFHRSETDWLKTTAHIAPFFQTLINWVLMVISLPVENQPLPIAIISGFLMLMFAIWVGRQIFLGLRVLWRTPKTHLATLTLLSFSGWVLLEFFAIIYFLNKDLTLVPRYNFVYYPSFCALIGASLSKSQKSSWKLKREHQSAQRADPTQAAGSGNRHPLLSAKVKSQNLLIFLLVGVLSSIFVVSNLVFEKPFKPEQVARNMNQNSAVPLMVVMAYRDYQDVALGLSFGLEVEKVRKIDDSEKLDKFAFFKNSQELSVWEQLSQLPAPAISKMNLWVIAPGIKRRDYPPQIAMSRFNCTIDSRQHYRIGVPYQLYRCGDFKL</sequence>
<protein>
    <recommendedName>
        <fullName evidence="4">Glycosyltransferase RgtA/B/C/D-like domain-containing protein</fullName>
    </recommendedName>
</protein>
<keyword evidence="1" id="KW-0472">Membrane</keyword>
<feature type="transmembrane region" description="Helical" evidence="1">
    <location>
        <begin position="346"/>
        <end position="366"/>
    </location>
</feature>
<evidence type="ECO:0000313" key="3">
    <source>
        <dbReference type="Proteomes" id="UP001526143"/>
    </source>
</evidence>
<feature type="transmembrane region" description="Helical" evidence="1">
    <location>
        <begin position="207"/>
        <end position="231"/>
    </location>
</feature>
<feature type="transmembrane region" description="Helical" evidence="1">
    <location>
        <begin position="243"/>
        <end position="264"/>
    </location>
</feature>
<reference evidence="2 3" key="1">
    <citation type="submission" date="2022-10" db="EMBL/GenBank/DDBJ databases">
        <title>Identification of biosynthetic pathway for the production of the potent trypsin inhibitor radiosumin.</title>
        <authorList>
            <person name="Fewer D.P."/>
            <person name="Delbaje E."/>
            <person name="Ouyang X."/>
            <person name="Agostino P.D."/>
            <person name="Wahlsten M."/>
            <person name="Jokela J."/>
            <person name="Permi P."/>
            <person name="Haapaniemi E."/>
            <person name="Koistinen H."/>
        </authorList>
    </citation>
    <scope>NUCLEOTIDE SEQUENCE [LARGE SCALE GENOMIC DNA]</scope>
    <source>
        <strain evidence="2 3">NIES-515</strain>
    </source>
</reference>